<evidence type="ECO:0000313" key="1">
    <source>
        <dbReference type="EMBL" id="MBO8469837.1"/>
    </source>
</evidence>
<name>A0A9D9IC16_9SPIO</name>
<accession>A0A9D9IC16</accession>
<protein>
    <submittedName>
        <fullName evidence="1">Uncharacterized protein</fullName>
    </submittedName>
</protein>
<evidence type="ECO:0000313" key="2">
    <source>
        <dbReference type="Proteomes" id="UP000810292"/>
    </source>
</evidence>
<organism evidence="1 2">
    <name type="scientific">Candidatus Ornithospirochaeta stercoravium</name>
    <dbReference type="NCBI Taxonomy" id="2840897"/>
    <lineage>
        <taxon>Bacteria</taxon>
        <taxon>Pseudomonadati</taxon>
        <taxon>Spirochaetota</taxon>
        <taxon>Spirochaetia</taxon>
        <taxon>Spirochaetales</taxon>
        <taxon>Spirochaetaceae</taxon>
        <taxon>Spirochaetaceae incertae sedis</taxon>
        <taxon>Candidatus Ornithospirochaeta</taxon>
    </lineage>
</organism>
<dbReference type="Proteomes" id="UP000810292">
    <property type="component" value="Unassembled WGS sequence"/>
</dbReference>
<proteinExistence type="predicted"/>
<reference evidence="1" key="1">
    <citation type="submission" date="2020-10" db="EMBL/GenBank/DDBJ databases">
        <authorList>
            <person name="Gilroy R."/>
        </authorList>
    </citation>
    <scope>NUCLEOTIDE SEQUENCE</scope>
    <source>
        <strain evidence="1">14700</strain>
    </source>
</reference>
<reference evidence="1" key="2">
    <citation type="journal article" date="2021" name="PeerJ">
        <title>Extensive microbial diversity within the chicken gut microbiome revealed by metagenomics and culture.</title>
        <authorList>
            <person name="Gilroy R."/>
            <person name="Ravi A."/>
            <person name="Getino M."/>
            <person name="Pursley I."/>
            <person name="Horton D.L."/>
            <person name="Alikhan N.F."/>
            <person name="Baker D."/>
            <person name="Gharbi K."/>
            <person name="Hall N."/>
            <person name="Watson M."/>
            <person name="Adriaenssens E.M."/>
            <person name="Foster-Nyarko E."/>
            <person name="Jarju S."/>
            <person name="Secka A."/>
            <person name="Antonio M."/>
            <person name="Oren A."/>
            <person name="Chaudhuri R.R."/>
            <person name="La Ragione R."/>
            <person name="Hildebrand F."/>
            <person name="Pallen M.J."/>
        </authorList>
    </citation>
    <scope>NUCLEOTIDE SEQUENCE</scope>
    <source>
        <strain evidence="1">14700</strain>
    </source>
</reference>
<dbReference type="EMBL" id="JADIMF010000145">
    <property type="protein sequence ID" value="MBO8469837.1"/>
    <property type="molecule type" value="Genomic_DNA"/>
</dbReference>
<dbReference type="AlphaFoldDB" id="A0A9D9IC16"/>
<gene>
    <name evidence="1" type="ORF">IAA72_08650</name>
</gene>
<sequence length="66" mass="7488">METRVTYKIVIPDEERRKFKDLAKSKGMTIQGYLALLIKRELRESSAGDVTVAHDHAGDIRDGFPL</sequence>
<comment type="caution">
    <text evidence="1">The sequence shown here is derived from an EMBL/GenBank/DDBJ whole genome shotgun (WGS) entry which is preliminary data.</text>
</comment>